<reference evidence="1 2" key="1">
    <citation type="submission" date="2016-03" db="EMBL/GenBank/DDBJ databases">
        <title>Acetic acid bacteria sequencing.</title>
        <authorList>
            <person name="Brandt J."/>
            <person name="Jakob F."/>
            <person name="Vogel R.F."/>
        </authorList>
    </citation>
    <scope>NUCLEOTIDE SEQUENCE [LARGE SCALE GENOMIC DNA]</scope>
    <source>
        <strain evidence="1 2">TMW2.1153</strain>
    </source>
</reference>
<dbReference type="OrthoDB" id="7225308at2"/>
<proteinExistence type="predicted"/>
<dbReference type="KEGG" id="aace:A0U92_00320"/>
<sequence>MTSSSSGATESLVPLLRATVKREDVTPDEDVTRHLAGVLGLVMAECTAAAIEGDREEVVRSSAGFIKGLIAIWADQGLDPDAVWTELHCRIEMGELCMRLNHASGLHKGRRKGPWRVATSKLP</sequence>
<evidence type="ECO:0000313" key="1">
    <source>
        <dbReference type="EMBL" id="AQS83457.1"/>
    </source>
</evidence>
<dbReference type="EMBL" id="CP014692">
    <property type="protein sequence ID" value="AQS83457.1"/>
    <property type="molecule type" value="Genomic_DNA"/>
</dbReference>
<protein>
    <submittedName>
        <fullName evidence="1">Phosphoribosyl-ATP pyrophosphatase</fullName>
    </submittedName>
</protein>
<keyword evidence="2" id="KW-1185">Reference proteome</keyword>
<dbReference type="STRING" id="435.A0U92_00320"/>
<gene>
    <name evidence="1" type="ORF">A0U92_00320</name>
</gene>
<name>A0A1U9KCK1_ACEAC</name>
<accession>A0A1U9KCK1</accession>
<dbReference type="Proteomes" id="UP000188937">
    <property type="component" value="Chromosome"/>
</dbReference>
<organism evidence="1 2">
    <name type="scientific">Acetobacter aceti</name>
    <dbReference type="NCBI Taxonomy" id="435"/>
    <lineage>
        <taxon>Bacteria</taxon>
        <taxon>Pseudomonadati</taxon>
        <taxon>Pseudomonadota</taxon>
        <taxon>Alphaproteobacteria</taxon>
        <taxon>Acetobacterales</taxon>
        <taxon>Acetobacteraceae</taxon>
        <taxon>Acetobacter</taxon>
        <taxon>Acetobacter subgen. Acetobacter</taxon>
    </lineage>
</organism>
<dbReference type="RefSeq" id="WP_077811491.1">
    <property type="nucleotide sequence ID" value="NZ_CP014692.1"/>
</dbReference>
<dbReference type="AlphaFoldDB" id="A0A1U9KCK1"/>
<evidence type="ECO:0000313" key="2">
    <source>
        <dbReference type="Proteomes" id="UP000188937"/>
    </source>
</evidence>